<feature type="compositionally biased region" description="Low complexity" evidence="1">
    <location>
        <begin position="35"/>
        <end position="50"/>
    </location>
</feature>
<evidence type="ECO:0000313" key="3">
    <source>
        <dbReference type="Proteomes" id="UP001221757"/>
    </source>
</evidence>
<keyword evidence="3" id="KW-1185">Reference proteome</keyword>
<evidence type="ECO:0000256" key="1">
    <source>
        <dbReference type="SAM" id="MobiDB-lite"/>
    </source>
</evidence>
<comment type="caution">
    <text evidence="2">The sequence shown here is derived from an EMBL/GenBank/DDBJ whole genome shotgun (WGS) entry which is preliminary data.</text>
</comment>
<proteinExistence type="predicted"/>
<feature type="region of interest" description="Disordered" evidence="1">
    <location>
        <begin position="34"/>
        <end position="79"/>
    </location>
</feature>
<sequence>MRPTTATLGPSVMVTVTARQCPWIASMRRWCASCARPSPTPSWTPSRAPRVGTSRRAPSSGSTSTTPRHAASRGARRTAVTDVSLAPALPGARAGEDALTVVCEVDITEDSLSGADTLANAVLVAVIDECVSAAVSAHDFARGGPGISGVSLSLNTVFHHPVELGARQRLINTTLTVTPDTTSCRSEVRSCSLLSHSR</sequence>
<accession>A0AAD7CDR8</accession>
<dbReference type="InterPro" id="IPR029069">
    <property type="entry name" value="HotDog_dom_sf"/>
</dbReference>
<gene>
    <name evidence="2" type="ORF">B0H17DRAFT_436309</name>
</gene>
<dbReference type="Proteomes" id="UP001221757">
    <property type="component" value="Unassembled WGS sequence"/>
</dbReference>
<evidence type="ECO:0008006" key="4">
    <source>
        <dbReference type="Google" id="ProtNLM"/>
    </source>
</evidence>
<name>A0AAD7CDR8_MYCRO</name>
<protein>
    <recommendedName>
        <fullName evidence="4">Thioesterase domain-containing protein</fullName>
    </recommendedName>
</protein>
<dbReference type="SUPFAM" id="SSF54637">
    <property type="entry name" value="Thioesterase/thiol ester dehydrase-isomerase"/>
    <property type="match status" value="1"/>
</dbReference>
<dbReference type="AlphaFoldDB" id="A0AAD7CDR8"/>
<dbReference type="Gene3D" id="3.10.129.10">
    <property type="entry name" value="Hotdog Thioesterase"/>
    <property type="match status" value="1"/>
</dbReference>
<organism evidence="2 3">
    <name type="scientific">Mycena rosella</name>
    <name type="common">Pink bonnet</name>
    <name type="synonym">Agaricus rosellus</name>
    <dbReference type="NCBI Taxonomy" id="1033263"/>
    <lineage>
        <taxon>Eukaryota</taxon>
        <taxon>Fungi</taxon>
        <taxon>Dikarya</taxon>
        <taxon>Basidiomycota</taxon>
        <taxon>Agaricomycotina</taxon>
        <taxon>Agaricomycetes</taxon>
        <taxon>Agaricomycetidae</taxon>
        <taxon>Agaricales</taxon>
        <taxon>Marasmiineae</taxon>
        <taxon>Mycenaceae</taxon>
        <taxon>Mycena</taxon>
    </lineage>
</organism>
<feature type="compositionally biased region" description="Polar residues" evidence="1">
    <location>
        <begin position="56"/>
        <end position="67"/>
    </location>
</feature>
<dbReference type="EMBL" id="JARKIE010000384">
    <property type="protein sequence ID" value="KAJ7646220.1"/>
    <property type="molecule type" value="Genomic_DNA"/>
</dbReference>
<evidence type="ECO:0000313" key="2">
    <source>
        <dbReference type="EMBL" id="KAJ7646220.1"/>
    </source>
</evidence>
<reference evidence="2" key="1">
    <citation type="submission" date="2023-03" db="EMBL/GenBank/DDBJ databases">
        <title>Massive genome expansion in bonnet fungi (Mycena s.s.) driven by repeated elements and novel gene families across ecological guilds.</title>
        <authorList>
            <consortium name="Lawrence Berkeley National Laboratory"/>
            <person name="Harder C.B."/>
            <person name="Miyauchi S."/>
            <person name="Viragh M."/>
            <person name="Kuo A."/>
            <person name="Thoen E."/>
            <person name="Andreopoulos B."/>
            <person name="Lu D."/>
            <person name="Skrede I."/>
            <person name="Drula E."/>
            <person name="Henrissat B."/>
            <person name="Morin E."/>
            <person name="Kohler A."/>
            <person name="Barry K."/>
            <person name="LaButti K."/>
            <person name="Morin E."/>
            <person name="Salamov A."/>
            <person name="Lipzen A."/>
            <person name="Mereny Z."/>
            <person name="Hegedus B."/>
            <person name="Baldrian P."/>
            <person name="Stursova M."/>
            <person name="Weitz H."/>
            <person name="Taylor A."/>
            <person name="Grigoriev I.V."/>
            <person name="Nagy L.G."/>
            <person name="Martin F."/>
            <person name="Kauserud H."/>
        </authorList>
    </citation>
    <scope>NUCLEOTIDE SEQUENCE</scope>
    <source>
        <strain evidence="2">CBHHK067</strain>
    </source>
</reference>